<keyword evidence="1" id="KW-0472">Membrane</keyword>
<dbReference type="InterPro" id="IPR021314">
    <property type="entry name" value="DUF2911"/>
</dbReference>
<dbReference type="STRING" id="63186.ZOBELLIA_2929"/>
<keyword evidence="1" id="KW-1133">Transmembrane helix</keyword>
<dbReference type="PATRIC" id="fig|63186.3.peg.2873"/>
<dbReference type="HOGENOM" id="CLU_107963_1_0_10"/>
<gene>
    <name evidence="2" type="ordered locus">zobellia_2929</name>
</gene>
<evidence type="ECO:0000313" key="3">
    <source>
        <dbReference type="Proteomes" id="UP000008898"/>
    </source>
</evidence>
<dbReference type="Pfam" id="PF11138">
    <property type="entry name" value="DUF2911"/>
    <property type="match status" value="1"/>
</dbReference>
<dbReference type="KEGG" id="zga:ZOBELLIA_2929"/>
<keyword evidence="1" id="KW-0812">Transmembrane</keyword>
<keyword evidence="3" id="KW-1185">Reference proteome</keyword>
<accession>G0KZN0</accession>
<evidence type="ECO:0000256" key="1">
    <source>
        <dbReference type="SAM" id="Phobius"/>
    </source>
</evidence>
<proteinExistence type="predicted"/>
<dbReference type="EMBL" id="FP476056">
    <property type="protein sequence ID" value="CAZ97076.1"/>
    <property type="molecule type" value="Genomic_DNA"/>
</dbReference>
<sequence>MNQDRIMKLLKRLLIGIACVGLLFVFVIGPYMRRQTKKHSPEKTATYTQNGIDLLVRYSSPAKKDRIIFGELVPYDEIWRTGANEPTTFTTSTDILVANYPLAKGTYSLWTRPGRQSWSVIFNSHIPDWGVTVLSGGKKTTRIPKHDVLEVEIPTEETNLPIENLTIDFERQNQLFLGISWDRTKIKIPISK</sequence>
<feature type="transmembrane region" description="Helical" evidence="1">
    <location>
        <begin position="12"/>
        <end position="32"/>
    </location>
</feature>
<evidence type="ECO:0000313" key="2">
    <source>
        <dbReference type="EMBL" id="CAZ97076.1"/>
    </source>
</evidence>
<dbReference type="Proteomes" id="UP000008898">
    <property type="component" value="Chromosome"/>
</dbReference>
<reference evidence="3" key="1">
    <citation type="submission" date="2009-07" db="EMBL/GenBank/DDBJ databases">
        <title>Complete genome sequence of Zobellia galactanivorans Dsij.</title>
        <authorList>
            <consortium name="Genoscope - CEA"/>
        </authorList>
    </citation>
    <scope>NUCLEOTIDE SEQUENCE [LARGE SCALE GENOMIC DNA]</scope>
    <source>
        <strain evidence="3">DSM 12802 / CCUG 47099 / CIP 106680 / NCIMB 13871 / Dsij</strain>
    </source>
</reference>
<reference evidence="2 3" key="2">
    <citation type="journal article" date="2012" name="Environ. Microbiol.">
        <title>Characterization of the first alginolytic operons in a marine bacterium: from their emergence in marine Flavobacteriia to their independent transfers to marine Proteobacteria and human gut Bacteroides.</title>
        <authorList>
            <person name="Thomas F."/>
            <person name="Barbeyron T."/>
            <person name="Tonon T."/>
            <person name="Genicot S."/>
            <person name="Czjzek M."/>
            <person name="Michel G."/>
        </authorList>
    </citation>
    <scope>NUCLEOTIDE SEQUENCE [LARGE SCALE GENOMIC DNA]</scope>
    <source>
        <strain evidence="3">DSM 12802 / CCUG 47099 / CIP 106680 / NCIMB 13871 / Dsij</strain>
    </source>
</reference>
<dbReference type="AlphaFoldDB" id="G0KZN0"/>
<name>G0KZN0_ZOBGA</name>
<organism evidence="2 3">
    <name type="scientific">Zobellia galactanivorans (strain DSM 12802 / CCUG 47099 / CIP 106680 / NCIMB 13871 / Dsij)</name>
    <dbReference type="NCBI Taxonomy" id="63186"/>
    <lineage>
        <taxon>Bacteria</taxon>
        <taxon>Pseudomonadati</taxon>
        <taxon>Bacteroidota</taxon>
        <taxon>Flavobacteriia</taxon>
        <taxon>Flavobacteriales</taxon>
        <taxon>Flavobacteriaceae</taxon>
        <taxon>Zobellia</taxon>
    </lineage>
</organism>
<protein>
    <submittedName>
        <fullName evidence="2">Conserved hypothetical membrane protein</fullName>
    </submittedName>
</protein>